<protein>
    <submittedName>
        <fullName evidence="3">Uncharacterized protein</fullName>
    </submittedName>
</protein>
<sequence length="457" mass="50858">MSGSQEVTMIVDLDSSSASFSSRLRFEEDPAWYGGKAAYEPMEMNISFHGTSISFYGSVEQVRVTLDDNEQVSLPGSINKRTVWYQSPSLSDEEHNFAAVDSGTYHMYIDYALVKAGSTTDLSAKTIFVDNAKEDEIWYTGQWFPSVDSQFVYDPPNGPSLTCLAADRTATYSNTTGDSFEFRFSGTSISVYGILLAGQNFTVDFIMDDSGAKRGEYPQDGPHGFDNDEIVNYKFYEATTLDPGNHTLIVNVTNIVNGSRFVFDYVTYTPSFSFVHEKPDFIRGSGDQNVTPSSGVLAQSSQLPIGATVGIVIAVLSVITITGLFYHCRRKRSTLRREGDSKPKSTKWRELFRSEDTANSDDPMDERGSHLTPQRVPRNMTEVQQRSYDSEIASLTAEMQNSDNPTRGELFTRINMLTMELERVVRENAPPEYGGSDVGQTQRPTGTLPSYHPRDGV</sequence>
<dbReference type="EMBL" id="JAYKXP010000247">
    <property type="protein sequence ID" value="KAK7017858.1"/>
    <property type="molecule type" value="Genomic_DNA"/>
</dbReference>
<feature type="region of interest" description="Disordered" evidence="1">
    <location>
        <begin position="428"/>
        <end position="457"/>
    </location>
</feature>
<keyword evidence="2" id="KW-0472">Membrane</keyword>
<name>A0AAW0AWN7_9AGAR</name>
<evidence type="ECO:0000256" key="2">
    <source>
        <dbReference type="SAM" id="Phobius"/>
    </source>
</evidence>
<organism evidence="3 4">
    <name type="scientific">Paramarasmius palmivorus</name>
    <dbReference type="NCBI Taxonomy" id="297713"/>
    <lineage>
        <taxon>Eukaryota</taxon>
        <taxon>Fungi</taxon>
        <taxon>Dikarya</taxon>
        <taxon>Basidiomycota</taxon>
        <taxon>Agaricomycotina</taxon>
        <taxon>Agaricomycetes</taxon>
        <taxon>Agaricomycetidae</taxon>
        <taxon>Agaricales</taxon>
        <taxon>Marasmiineae</taxon>
        <taxon>Marasmiaceae</taxon>
        <taxon>Paramarasmius</taxon>
    </lineage>
</organism>
<evidence type="ECO:0000313" key="3">
    <source>
        <dbReference type="EMBL" id="KAK7017858.1"/>
    </source>
</evidence>
<keyword evidence="2" id="KW-0812">Transmembrane</keyword>
<keyword evidence="4" id="KW-1185">Reference proteome</keyword>
<evidence type="ECO:0000256" key="1">
    <source>
        <dbReference type="SAM" id="MobiDB-lite"/>
    </source>
</evidence>
<keyword evidence="2" id="KW-1133">Transmembrane helix</keyword>
<feature type="region of interest" description="Disordered" evidence="1">
    <location>
        <begin position="335"/>
        <end position="374"/>
    </location>
</feature>
<feature type="compositionally biased region" description="Basic and acidic residues" evidence="1">
    <location>
        <begin position="335"/>
        <end position="356"/>
    </location>
</feature>
<dbReference type="Proteomes" id="UP001383192">
    <property type="component" value="Unassembled WGS sequence"/>
</dbReference>
<dbReference type="Gene3D" id="2.60.120.260">
    <property type="entry name" value="Galactose-binding domain-like"/>
    <property type="match status" value="1"/>
</dbReference>
<proteinExistence type="predicted"/>
<feature type="compositionally biased region" description="Polar residues" evidence="1">
    <location>
        <begin position="438"/>
        <end position="448"/>
    </location>
</feature>
<feature type="transmembrane region" description="Helical" evidence="2">
    <location>
        <begin position="303"/>
        <end position="326"/>
    </location>
</feature>
<gene>
    <name evidence="3" type="ORF">VNI00_018562</name>
</gene>
<reference evidence="3 4" key="1">
    <citation type="submission" date="2024-01" db="EMBL/GenBank/DDBJ databases">
        <title>A draft genome for a cacao thread blight-causing isolate of Paramarasmius palmivorus.</title>
        <authorList>
            <person name="Baruah I.K."/>
            <person name="Bukari Y."/>
            <person name="Amoako-Attah I."/>
            <person name="Meinhardt L.W."/>
            <person name="Bailey B.A."/>
            <person name="Cohen S.P."/>
        </authorList>
    </citation>
    <scope>NUCLEOTIDE SEQUENCE [LARGE SCALE GENOMIC DNA]</scope>
    <source>
        <strain evidence="3 4">GH-12</strain>
    </source>
</reference>
<comment type="caution">
    <text evidence="3">The sequence shown here is derived from an EMBL/GenBank/DDBJ whole genome shotgun (WGS) entry which is preliminary data.</text>
</comment>
<accession>A0AAW0AWN7</accession>
<evidence type="ECO:0000313" key="4">
    <source>
        <dbReference type="Proteomes" id="UP001383192"/>
    </source>
</evidence>
<dbReference type="AlphaFoldDB" id="A0AAW0AWN7"/>